<dbReference type="Pfam" id="PF12833">
    <property type="entry name" value="HTH_18"/>
    <property type="match status" value="1"/>
</dbReference>
<evidence type="ECO:0000259" key="4">
    <source>
        <dbReference type="PROSITE" id="PS01124"/>
    </source>
</evidence>
<gene>
    <name evidence="5" type="ORF">EGI31_13385</name>
</gene>
<accession>A0AAE3KTC1</accession>
<dbReference type="PRINTS" id="PR00032">
    <property type="entry name" value="HTHARAC"/>
</dbReference>
<dbReference type="PANTHER" id="PTHR43280">
    <property type="entry name" value="ARAC-FAMILY TRANSCRIPTIONAL REGULATOR"/>
    <property type="match status" value="1"/>
</dbReference>
<organism evidence="5 6">
    <name type="scientific">Lacihabitans soyangensis</name>
    <dbReference type="NCBI Taxonomy" id="869394"/>
    <lineage>
        <taxon>Bacteria</taxon>
        <taxon>Pseudomonadati</taxon>
        <taxon>Bacteroidota</taxon>
        <taxon>Cytophagia</taxon>
        <taxon>Cytophagales</taxon>
        <taxon>Leadbetterellaceae</taxon>
        <taxon>Lacihabitans</taxon>
    </lineage>
</organism>
<proteinExistence type="predicted"/>
<keyword evidence="1" id="KW-0805">Transcription regulation</keyword>
<dbReference type="EMBL" id="RJUF01000048">
    <property type="protein sequence ID" value="MCP9763943.1"/>
    <property type="molecule type" value="Genomic_DNA"/>
</dbReference>
<reference evidence="5 6" key="1">
    <citation type="submission" date="2018-11" db="EMBL/GenBank/DDBJ databases">
        <title>Novel bacteria species description.</title>
        <authorList>
            <person name="Han J.-H."/>
        </authorList>
    </citation>
    <scope>NUCLEOTIDE SEQUENCE [LARGE SCALE GENOMIC DNA]</scope>
    <source>
        <strain evidence="5 6">KCTC23259</strain>
    </source>
</reference>
<evidence type="ECO:0000256" key="2">
    <source>
        <dbReference type="ARBA" id="ARBA00023125"/>
    </source>
</evidence>
<dbReference type="SUPFAM" id="SSF46689">
    <property type="entry name" value="Homeodomain-like"/>
    <property type="match status" value="1"/>
</dbReference>
<dbReference type="AlphaFoldDB" id="A0AAE3KTC1"/>
<dbReference type="Gene3D" id="1.10.10.60">
    <property type="entry name" value="Homeodomain-like"/>
    <property type="match status" value="2"/>
</dbReference>
<dbReference type="PANTHER" id="PTHR43280:SF32">
    <property type="entry name" value="TRANSCRIPTIONAL REGULATORY PROTEIN"/>
    <property type="match status" value="1"/>
</dbReference>
<dbReference type="PROSITE" id="PS01124">
    <property type="entry name" value="HTH_ARAC_FAMILY_2"/>
    <property type="match status" value="1"/>
</dbReference>
<dbReference type="SMART" id="SM00342">
    <property type="entry name" value="HTH_ARAC"/>
    <property type="match status" value="1"/>
</dbReference>
<keyword evidence="3" id="KW-0804">Transcription</keyword>
<name>A0AAE3KTC1_9BACT</name>
<dbReference type="InterPro" id="IPR009057">
    <property type="entry name" value="Homeodomain-like_sf"/>
</dbReference>
<comment type="caution">
    <text evidence="5">The sequence shown here is derived from an EMBL/GenBank/DDBJ whole genome shotgun (WGS) entry which is preliminary data.</text>
</comment>
<evidence type="ECO:0000313" key="5">
    <source>
        <dbReference type="EMBL" id="MCP9763943.1"/>
    </source>
</evidence>
<keyword evidence="6" id="KW-1185">Reference proteome</keyword>
<evidence type="ECO:0000256" key="3">
    <source>
        <dbReference type="ARBA" id="ARBA00023163"/>
    </source>
</evidence>
<dbReference type="RefSeq" id="WP_255037703.1">
    <property type="nucleotide sequence ID" value="NZ_RJUF01000048.1"/>
</dbReference>
<dbReference type="InterPro" id="IPR020449">
    <property type="entry name" value="Tscrpt_reg_AraC-type_HTH"/>
</dbReference>
<protein>
    <submittedName>
        <fullName evidence="5">AraC family transcriptional regulator</fullName>
    </submittedName>
</protein>
<dbReference type="InterPro" id="IPR018060">
    <property type="entry name" value="HTH_AraC"/>
</dbReference>
<evidence type="ECO:0000313" key="6">
    <source>
        <dbReference type="Proteomes" id="UP001204144"/>
    </source>
</evidence>
<dbReference type="GO" id="GO:0043565">
    <property type="term" value="F:sequence-specific DNA binding"/>
    <property type="evidence" value="ECO:0007669"/>
    <property type="project" value="InterPro"/>
</dbReference>
<sequence length="295" mass="34080">MVIYDSIKTYNEAFNHPNLHPMISLLDLSKGNPLKRGKFRLDFYAIIIKDSKCGDLRYGLKHYDYEEGSIVFFGPGQVGGSEPEGEWHQPYGLALVFHPDLIKGTSLAKTIHEYSFFSYDSYEALHVSEKERGLIDICFGNIETEIKQNIDKHSKKILVANIELLLKYCARFYDRQFITRETANHYVIEKFENLLTDYLLSDKLQNVGLPTVTYFAEELHLSPNYLGDLLKKETGKTTLELIHLKILDLAKYKVMDNTKSISEIAYELGFKYPQHFTRLFKQKVGVSPNEFRGLN</sequence>
<evidence type="ECO:0000256" key="1">
    <source>
        <dbReference type="ARBA" id="ARBA00023015"/>
    </source>
</evidence>
<dbReference type="Proteomes" id="UP001204144">
    <property type="component" value="Unassembled WGS sequence"/>
</dbReference>
<dbReference type="GO" id="GO:0003700">
    <property type="term" value="F:DNA-binding transcription factor activity"/>
    <property type="evidence" value="ECO:0007669"/>
    <property type="project" value="InterPro"/>
</dbReference>
<keyword evidence="2" id="KW-0238">DNA-binding</keyword>
<feature type="domain" description="HTH araC/xylS-type" evidence="4">
    <location>
        <begin position="193"/>
        <end position="294"/>
    </location>
</feature>